<dbReference type="Proteomes" id="UP000236268">
    <property type="component" value="Unassembled WGS sequence"/>
</dbReference>
<evidence type="ECO:0000313" key="2">
    <source>
        <dbReference type="Proteomes" id="UP000236268"/>
    </source>
</evidence>
<name>A0A2K1FXR1_9PROT</name>
<reference evidence="1 2" key="1">
    <citation type="submission" date="2018-01" db="EMBL/GenBank/DDBJ databases">
        <title>Whole genome sequence of Azospirillum brasilense REC3 isolated from strawberry roots.</title>
        <authorList>
            <person name="Fontana C.A."/>
            <person name="Salazar S.M."/>
            <person name="Bassi D."/>
            <person name="Puglisi E."/>
            <person name="Lovaisa N.C."/>
            <person name="Toffoli L.M."/>
            <person name="Pedraza R."/>
            <person name="Cocconcelli P.S."/>
        </authorList>
    </citation>
    <scope>NUCLEOTIDE SEQUENCE [LARGE SCALE GENOMIC DNA]</scope>
    <source>
        <strain evidence="1 2">REC3</strain>
    </source>
</reference>
<organism evidence="1 2">
    <name type="scientific">Azospirillum argentinense</name>
    <dbReference type="NCBI Taxonomy" id="2970906"/>
    <lineage>
        <taxon>Bacteria</taxon>
        <taxon>Pseudomonadati</taxon>
        <taxon>Pseudomonadota</taxon>
        <taxon>Alphaproteobacteria</taxon>
        <taxon>Rhodospirillales</taxon>
        <taxon>Azospirillaceae</taxon>
        <taxon>Azospirillum</taxon>
    </lineage>
</organism>
<evidence type="ECO:0000313" key="1">
    <source>
        <dbReference type="EMBL" id="PNQ97306.1"/>
    </source>
</evidence>
<dbReference type="EMBL" id="POWG01000021">
    <property type="protein sequence ID" value="PNQ97306.1"/>
    <property type="molecule type" value="Genomic_DNA"/>
</dbReference>
<dbReference type="AlphaFoldDB" id="A0A2K1FXR1"/>
<accession>A0A2K1FXR1</accession>
<protein>
    <submittedName>
        <fullName evidence="1">Uncharacterized protein</fullName>
    </submittedName>
</protein>
<gene>
    <name evidence="1" type="ORF">C1S70_19560</name>
</gene>
<proteinExistence type="predicted"/>
<sequence length="343" mass="37349">MAMTTELTTVPQITPAVPAKAFPITAQYTANLEAFLARPLDNARLLSAPVLESIRTELASAPTGQTSEPDAARIALMLTASYPQKDGRDSQEAQAYLMALTDELQRFPPEVAREAARHVRRTLEFRPTPADVVKAAEAIQEHRRSLLIAVERQEREHQRHASRASQEAIQAAEIDADTIDLHIGLRNAFGPLAIDASDFPDAQRGMQFAGNLAGDFQRRGAVTWLKAYRAAEAWAVVAARRASLFGRALRQHQAEVLDMAGLCAVVGYLARNNEAAAMHLIERAETGDLLYIDRPTADWSTLRKLIVQAIDRNVCEAVALVRNDGEGGAGQLGSETSPQALEG</sequence>
<comment type="caution">
    <text evidence="1">The sequence shown here is derived from an EMBL/GenBank/DDBJ whole genome shotgun (WGS) entry which is preliminary data.</text>
</comment>